<keyword evidence="2" id="KW-1185">Reference proteome</keyword>
<dbReference type="RefSeq" id="WP_092671635.1">
    <property type="nucleotide sequence ID" value="NZ_FOGC01000001.1"/>
</dbReference>
<dbReference type="EMBL" id="FOGC01000001">
    <property type="protein sequence ID" value="SEQ12634.1"/>
    <property type="molecule type" value="Genomic_DNA"/>
</dbReference>
<gene>
    <name evidence="1" type="ORF">SAMN05216522_101276</name>
</gene>
<organism evidence="1 2">
    <name type="scientific">Rosenbergiella nectarea</name>
    <dbReference type="NCBI Taxonomy" id="988801"/>
    <lineage>
        <taxon>Bacteria</taxon>
        <taxon>Pseudomonadati</taxon>
        <taxon>Pseudomonadota</taxon>
        <taxon>Gammaproteobacteria</taxon>
        <taxon>Enterobacterales</taxon>
        <taxon>Erwiniaceae</taxon>
        <taxon>Rosenbergiella</taxon>
    </lineage>
</organism>
<dbReference type="OrthoDB" id="5592068at2"/>
<evidence type="ECO:0000313" key="2">
    <source>
        <dbReference type="Proteomes" id="UP000242515"/>
    </source>
</evidence>
<protein>
    <submittedName>
        <fullName evidence="1">Uncharacterized protein</fullName>
    </submittedName>
</protein>
<accession>A0A1H9DGM9</accession>
<reference evidence="2" key="1">
    <citation type="submission" date="2016-10" db="EMBL/GenBank/DDBJ databases">
        <authorList>
            <person name="Varghese N."/>
            <person name="Submissions S."/>
        </authorList>
    </citation>
    <scope>NUCLEOTIDE SEQUENCE [LARGE SCALE GENOMIC DNA]</scope>
    <source>
        <strain evidence="2">8N4</strain>
    </source>
</reference>
<proteinExistence type="predicted"/>
<sequence length="304" mass="35649">MKLPDSAFRIVAGIPQVSVAFLRKKVPASKRFSQWMQRTHAKLSKAPPEILKCCSDEFISGQFPTSTGWLYAGDALALLTYSIYSSRNTHLVAAIEEKSGIALPVATHESTFAGQFFDALKPVLTNFWIHTHKYYEIEREKIIGPYRVDSYILEKFSAKGGSTITRQYVIEFDEKAHKLERYRINDLKRDRWFRKNCPDIKLIRVRHEEQELWFEALDQLKRLISLEDCYAHCLRTACESLQASELEITSQSSHSAYGRDHNICWFMMRRPKQRLRELKVLLERLRIPCQDGRTLRFRRAFLRR</sequence>
<name>A0A1H9DGM9_9GAMM</name>
<dbReference type="AlphaFoldDB" id="A0A1H9DGM9"/>
<evidence type="ECO:0000313" key="1">
    <source>
        <dbReference type="EMBL" id="SEQ12634.1"/>
    </source>
</evidence>
<dbReference type="Proteomes" id="UP000242515">
    <property type="component" value="Unassembled WGS sequence"/>
</dbReference>
<dbReference type="STRING" id="988801.SAMN05216522_101276"/>